<evidence type="ECO:0000256" key="1">
    <source>
        <dbReference type="ARBA" id="ARBA00004138"/>
    </source>
</evidence>
<organism evidence="9 10">
    <name type="scientific">Hondaea fermentalgiana</name>
    <dbReference type="NCBI Taxonomy" id="2315210"/>
    <lineage>
        <taxon>Eukaryota</taxon>
        <taxon>Sar</taxon>
        <taxon>Stramenopiles</taxon>
        <taxon>Bigyra</taxon>
        <taxon>Labyrinthulomycetes</taxon>
        <taxon>Thraustochytrida</taxon>
        <taxon>Thraustochytriidae</taxon>
        <taxon>Hondaea</taxon>
    </lineage>
</organism>
<dbReference type="GO" id="GO:0030992">
    <property type="term" value="C:intraciliary transport particle B"/>
    <property type="evidence" value="ECO:0007669"/>
    <property type="project" value="InterPro"/>
</dbReference>
<dbReference type="PROSITE" id="PS00018">
    <property type="entry name" value="EF_HAND_1"/>
    <property type="match status" value="1"/>
</dbReference>
<evidence type="ECO:0000256" key="2">
    <source>
        <dbReference type="ARBA" id="ARBA00022794"/>
    </source>
</evidence>
<dbReference type="InParanoid" id="A0A2R5FZX8"/>
<feature type="coiled-coil region" evidence="7">
    <location>
        <begin position="605"/>
        <end position="632"/>
    </location>
</feature>
<feature type="coiled-coil region" evidence="7">
    <location>
        <begin position="227"/>
        <end position="254"/>
    </location>
</feature>
<evidence type="ECO:0000313" key="10">
    <source>
        <dbReference type="Proteomes" id="UP000241890"/>
    </source>
</evidence>
<keyword evidence="3 7" id="KW-0175">Coiled coil</keyword>
<dbReference type="PANTHER" id="PTHR15614:SF2">
    <property type="entry name" value="INTRAFLAGELLAR TRANSPORT PROTEIN 81 HOMOLOG"/>
    <property type="match status" value="1"/>
</dbReference>
<sequence>MSEIRFIVERLNQKPFNRDLTLVSFDELGPFELLQLLNNVLEYLDPHLHKVDLREENQSREGATASRMTDFLRILKYKIPDSNVERFKASLGNGERSTVYPILHYLLSRLEPMKTRAYLARYLVNVEIPSAFLHDEAIQDVYQHYKQCQREFKETHKAVENLRHSTMQPGELKREIAQLEEEKGQLIEKIAQLKRKTEDMPGFQELYDVTSALRREQEDETKLQDQGREQQAALEASERRLAELRRRYDELSAAQRDDDPDELLSRLEREVHEQREALESELPRQLQDAYDRLGDVERGLSEPIKTQSDVDDMESRVIKARREIDSLQEQVDRSRRLNGGDDKLKMFRQQGAMIQKKLQQKDSELEEVRDEAQRLDKELADKERALAASAGAHPGRRGDFRQYANELRQKTQEYRRKKQELAALRAETVILTRTETILRSRGENVEEFLKAMERGKGVEGAAQMEQELEDVSKRAADLNKNKKMTLEEISEIVRQLKDTLAKRKAKLNPQITKLRAVREKFKDLEHDYLDKKAVYENTAVGLESERIKLESNCNALQSEAIREESRFHYLHCLTDIANVQLNRVQDELAFQRGEGRLLRDFKSYKDLYQQKIQQQEQLSKELRKKQKGLKENAPVNTEQRQMFVDLKRLLHAKLGVAQQSQIPGGYSDGGSNVLDLNNDSGGANIMTIDQ</sequence>
<dbReference type="InterPro" id="IPR043016">
    <property type="entry name" value="IFT81_N_sf"/>
</dbReference>
<dbReference type="Proteomes" id="UP000241890">
    <property type="component" value="Unassembled WGS sequence"/>
</dbReference>
<dbReference type="GO" id="GO:0042073">
    <property type="term" value="P:intraciliary transport"/>
    <property type="evidence" value="ECO:0007669"/>
    <property type="project" value="InterPro"/>
</dbReference>
<dbReference type="AlphaFoldDB" id="A0A2R5FZX8"/>
<comment type="subcellular location">
    <subcellularLocation>
        <location evidence="1">Cell projection</location>
        <location evidence="1">Cilium</location>
    </subcellularLocation>
</comment>
<keyword evidence="2" id="KW-0970">Cilium biogenesis/degradation</keyword>
<evidence type="ECO:0000256" key="5">
    <source>
        <dbReference type="ARBA" id="ARBA00023273"/>
    </source>
</evidence>
<dbReference type="GO" id="GO:0036064">
    <property type="term" value="C:ciliary basal body"/>
    <property type="evidence" value="ECO:0007669"/>
    <property type="project" value="TreeGrafter"/>
</dbReference>
<comment type="caution">
    <text evidence="9">The sequence shown here is derived from an EMBL/GenBank/DDBJ whole genome shotgun (WGS) entry which is preliminary data.</text>
</comment>
<keyword evidence="5" id="KW-0966">Cell projection</keyword>
<dbReference type="InterPro" id="IPR029600">
    <property type="entry name" value="IFT81"/>
</dbReference>
<keyword evidence="4" id="KW-0969">Cilium</keyword>
<dbReference type="Pfam" id="PF18383">
    <property type="entry name" value="IFT81_CH"/>
    <property type="match status" value="1"/>
</dbReference>
<comment type="similarity">
    <text evidence="6">Belongs to the IFT81 family.</text>
</comment>
<dbReference type="EMBL" id="BEYU01000005">
    <property type="protein sequence ID" value="GBG24327.1"/>
    <property type="molecule type" value="Genomic_DNA"/>
</dbReference>
<evidence type="ECO:0000256" key="4">
    <source>
        <dbReference type="ARBA" id="ARBA00023069"/>
    </source>
</evidence>
<dbReference type="InterPro" id="IPR041146">
    <property type="entry name" value="IFT81_CH"/>
</dbReference>
<feature type="domain" description="IFT81 calponin homology" evidence="8">
    <location>
        <begin position="3"/>
        <end position="127"/>
    </location>
</feature>
<dbReference type="GO" id="GO:0060271">
    <property type="term" value="P:cilium assembly"/>
    <property type="evidence" value="ECO:0007669"/>
    <property type="project" value="InterPro"/>
</dbReference>
<dbReference type="PANTHER" id="PTHR15614">
    <property type="entry name" value="INTRAFLAGELLAR TRANSPORT PROTEIN 81 HOMOLOG"/>
    <property type="match status" value="1"/>
</dbReference>
<evidence type="ECO:0000259" key="8">
    <source>
        <dbReference type="Pfam" id="PF18383"/>
    </source>
</evidence>
<dbReference type="OrthoDB" id="276029at2759"/>
<keyword evidence="10" id="KW-1185">Reference proteome</keyword>
<feature type="coiled-coil region" evidence="7">
    <location>
        <begin position="310"/>
        <end position="427"/>
    </location>
</feature>
<proteinExistence type="inferred from homology"/>
<accession>A0A2R5FZX8</accession>
<dbReference type="Gene3D" id="1.10.287.1490">
    <property type="match status" value="1"/>
</dbReference>
<evidence type="ECO:0000256" key="3">
    <source>
        <dbReference type="ARBA" id="ARBA00023054"/>
    </source>
</evidence>
<reference evidence="9 10" key="1">
    <citation type="submission" date="2017-12" db="EMBL/GenBank/DDBJ databases">
        <title>Sequencing, de novo assembly and annotation of complete genome of a new Thraustochytrid species, strain FCC1311.</title>
        <authorList>
            <person name="Sedici K."/>
            <person name="Godart F."/>
            <person name="Aiese Cigliano R."/>
            <person name="Sanseverino W."/>
            <person name="Barakat M."/>
            <person name="Ortet P."/>
            <person name="Marechal E."/>
            <person name="Cagnac O."/>
            <person name="Amato A."/>
        </authorList>
    </citation>
    <scope>NUCLEOTIDE SEQUENCE [LARGE SCALE GENOMIC DNA]</scope>
</reference>
<dbReference type="InterPro" id="IPR018247">
    <property type="entry name" value="EF_Hand_1_Ca_BS"/>
</dbReference>
<protein>
    <submittedName>
        <fullName evidence="9">Intraflagellar transport protein 81-like</fullName>
    </submittedName>
</protein>
<dbReference type="GO" id="GO:0015631">
    <property type="term" value="F:tubulin binding"/>
    <property type="evidence" value="ECO:0007669"/>
    <property type="project" value="InterPro"/>
</dbReference>
<keyword evidence="9" id="KW-0282">Flagellum</keyword>
<evidence type="ECO:0000256" key="7">
    <source>
        <dbReference type="SAM" id="Coils"/>
    </source>
</evidence>
<name>A0A2R5FZX8_9STRA</name>
<evidence type="ECO:0000313" key="9">
    <source>
        <dbReference type="EMBL" id="GBG24327.1"/>
    </source>
</evidence>
<feature type="coiled-coil region" evidence="7">
    <location>
        <begin position="461"/>
        <end position="506"/>
    </location>
</feature>
<evidence type="ECO:0000256" key="6">
    <source>
        <dbReference type="ARBA" id="ARBA00043983"/>
    </source>
</evidence>
<gene>
    <name evidence="9" type="ORF">FCC1311_005452</name>
</gene>
<dbReference type="Gene3D" id="1.10.418.70">
    <property type="entry name" value="Intraflagellar transport protein 81, N-terminal domain"/>
    <property type="match status" value="1"/>
</dbReference>